<sequence>MAQLARFTHEYGGERLSGVRYARFELPDAEHRLGLWFHDHPEDRREFVTLLLERHG</sequence>
<comment type="caution">
    <text evidence="1">The sequence shown here is derived from an EMBL/GenBank/DDBJ whole genome shotgun (WGS) entry which is preliminary data.</text>
</comment>
<dbReference type="RefSeq" id="WP_351954581.1">
    <property type="nucleotide sequence ID" value="NZ_JBEOZM010000001.1"/>
</dbReference>
<protein>
    <submittedName>
        <fullName evidence="1">Uncharacterized protein</fullName>
    </submittedName>
</protein>
<name>A0ABV1T741_9ACTN</name>
<evidence type="ECO:0000313" key="1">
    <source>
        <dbReference type="EMBL" id="MER6265858.1"/>
    </source>
</evidence>
<dbReference type="EMBL" id="JBEOZM010000001">
    <property type="protein sequence ID" value="MER6265858.1"/>
    <property type="molecule type" value="Genomic_DNA"/>
</dbReference>
<keyword evidence="2" id="KW-1185">Reference proteome</keyword>
<organism evidence="1 2">
    <name type="scientific">Streptomyces sp. 900105755</name>
    <dbReference type="NCBI Taxonomy" id="3154389"/>
    <lineage>
        <taxon>Bacteria</taxon>
        <taxon>Bacillati</taxon>
        <taxon>Actinomycetota</taxon>
        <taxon>Actinomycetes</taxon>
        <taxon>Kitasatosporales</taxon>
        <taxon>Streptomycetaceae</taxon>
        <taxon>Streptomyces</taxon>
    </lineage>
</organism>
<evidence type="ECO:0000313" key="2">
    <source>
        <dbReference type="Proteomes" id="UP001490365"/>
    </source>
</evidence>
<accession>A0ABV1T741</accession>
<proteinExistence type="predicted"/>
<reference evidence="1 2" key="1">
    <citation type="submission" date="2024-06" db="EMBL/GenBank/DDBJ databases">
        <title>The Natural Products Discovery Center: Release of the First 8490 Sequenced Strains for Exploring Actinobacteria Biosynthetic Diversity.</title>
        <authorList>
            <person name="Kalkreuter E."/>
            <person name="Kautsar S.A."/>
            <person name="Yang D."/>
            <person name="Bader C.D."/>
            <person name="Teijaro C.N."/>
            <person name="Fluegel L."/>
            <person name="Davis C.M."/>
            <person name="Simpson J.R."/>
            <person name="Lauterbach L."/>
            <person name="Steele A.D."/>
            <person name="Gui C."/>
            <person name="Meng S."/>
            <person name="Li G."/>
            <person name="Viehrig K."/>
            <person name="Ye F."/>
            <person name="Su P."/>
            <person name="Kiefer A.F."/>
            <person name="Nichols A."/>
            <person name="Cepeda A.J."/>
            <person name="Yan W."/>
            <person name="Fan B."/>
            <person name="Jiang Y."/>
            <person name="Adhikari A."/>
            <person name="Zheng C.-J."/>
            <person name="Schuster L."/>
            <person name="Cowan T.M."/>
            <person name="Smanski M.J."/>
            <person name="Chevrette M.G."/>
            <person name="De Carvalho L.P.S."/>
            <person name="Shen B."/>
        </authorList>
    </citation>
    <scope>NUCLEOTIDE SEQUENCE [LARGE SCALE GENOMIC DNA]</scope>
    <source>
        <strain evidence="1 2">NPDC001694</strain>
    </source>
</reference>
<dbReference type="Proteomes" id="UP001490365">
    <property type="component" value="Unassembled WGS sequence"/>
</dbReference>
<gene>
    <name evidence="1" type="ORF">ABT211_00935</name>
</gene>